<keyword evidence="4" id="KW-1185">Reference proteome</keyword>
<accession>A0A0M8PB58</accession>
<feature type="compositionally biased region" description="Basic and acidic residues" evidence="1">
    <location>
        <begin position="201"/>
        <end position="219"/>
    </location>
</feature>
<dbReference type="EMBL" id="LHQQ01000018">
    <property type="protein sequence ID" value="KOS47297.1"/>
    <property type="molecule type" value="Genomic_DNA"/>
</dbReference>
<dbReference type="OrthoDB" id="5411041at2759"/>
<feature type="transmembrane region" description="Helical" evidence="2">
    <location>
        <begin position="23"/>
        <end position="40"/>
    </location>
</feature>
<evidence type="ECO:0000313" key="3">
    <source>
        <dbReference type="EMBL" id="KOS47297.1"/>
    </source>
</evidence>
<comment type="caution">
    <text evidence="3">The sequence shown here is derived from an EMBL/GenBank/DDBJ whole genome shotgun (WGS) entry which is preliminary data.</text>
</comment>
<keyword evidence="2" id="KW-0472">Membrane</keyword>
<dbReference type="AlphaFoldDB" id="A0A0M8PB58"/>
<protein>
    <submittedName>
        <fullName evidence="3">Uncharacterized protein</fullName>
    </submittedName>
</protein>
<keyword evidence="2" id="KW-1133">Transmembrane helix</keyword>
<evidence type="ECO:0000313" key="4">
    <source>
        <dbReference type="Proteomes" id="UP000037696"/>
    </source>
</evidence>
<feature type="region of interest" description="Disordered" evidence="1">
    <location>
        <begin position="200"/>
        <end position="219"/>
    </location>
</feature>
<evidence type="ECO:0000256" key="2">
    <source>
        <dbReference type="SAM" id="Phobius"/>
    </source>
</evidence>
<evidence type="ECO:0000256" key="1">
    <source>
        <dbReference type="SAM" id="MobiDB-lite"/>
    </source>
</evidence>
<reference evidence="3 4" key="1">
    <citation type="submission" date="2015-08" db="EMBL/GenBank/DDBJ databases">
        <title>Genome sequencing of Penicillium nordicum.</title>
        <authorList>
            <person name="Nguyen H.D."/>
            <person name="Seifert K.A."/>
        </authorList>
    </citation>
    <scope>NUCLEOTIDE SEQUENCE [LARGE SCALE GENOMIC DNA]</scope>
    <source>
        <strain evidence="3 4">DAOMC 185683</strain>
    </source>
</reference>
<dbReference type="Proteomes" id="UP000037696">
    <property type="component" value="Unassembled WGS sequence"/>
</dbReference>
<name>A0A0M8PB58_9EURO</name>
<gene>
    <name evidence="3" type="ORF">ACN38_g1747</name>
</gene>
<sequence length="234" mass="26520">MATPSTPDLNATREADYKRFKNYAAYTFLIGAPILIALPPRKLDPLTVLVLCSFGASANHIVHDRTGRSIIDRIDARISSAQRSFSSLPSERAQEIQERLRAARDAQLRHAEHEQLKAQILSLSDKQRRAPDPVLKEEIEKLKARQAQEESVVQRVWMGGESEGWKERRLREEQKALSEGKGYGDLIQEHIWDVWTWGGKGGKDEKAGEGVKDETEKENDSAKVLTPFCYRLLN</sequence>
<keyword evidence="2" id="KW-0812">Transmembrane</keyword>
<organism evidence="3 4">
    <name type="scientific">Penicillium nordicum</name>
    <dbReference type="NCBI Taxonomy" id="229535"/>
    <lineage>
        <taxon>Eukaryota</taxon>
        <taxon>Fungi</taxon>
        <taxon>Dikarya</taxon>
        <taxon>Ascomycota</taxon>
        <taxon>Pezizomycotina</taxon>
        <taxon>Eurotiomycetes</taxon>
        <taxon>Eurotiomycetidae</taxon>
        <taxon>Eurotiales</taxon>
        <taxon>Aspergillaceae</taxon>
        <taxon>Penicillium</taxon>
    </lineage>
</organism>
<proteinExistence type="predicted"/>